<dbReference type="Proteomes" id="UP000093071">
    <property type="component" value="Chromosome I"/>
</dbReference>
<dbReference type="AlphaFoldDB" id="A0A1C3TP93"/>
<name>A0A1C3TP93_XANCT</name>
<gene>
    <name evidence="2" type="ORF">BN444_00519</name>
</gene>
<organism evidence="2 3">
    <name type="scientific">Xanthomonas translucens pv. translucens DSM 18974</name>
    <dbReference type="NCBI Taxonomy" id="1261556"/>
    <lineage>
        <taxon>Bacteria</taxon>
        <taxon>Pseudomonadati</taxon>
        <taxon>Pseudomonadota</taxon>
        <taxon>Gammaproteobacteria</taxon>
        <taxon>Lysobacterales</taxon>
        <taxon>Lysobacteraceae</taxon>
        <taxon>Xanthomonas</taxon>
        <taxon>Xanthomonas translucens group</taxon>
    </lineage>
</organism>
<protein>
    <submittedName>
        <fullName evidence="2">Conserved hypothetical secreted protein</fullName>
    </submittedName>
</protein>
<proteinExistence type="predicted"/>
<reference evidence="3" key="1">
    <citation type="submission" date="2016-07" db="EMBL/GenBank/DDBJ databases">
        <authorList>
            <person name="Jaenicke Sebastian"/>
        </authorList>
    </citation>
    <scope>NUCLEOTIDE SEQUENCE [LARGE SCALE GENOMIC DNA]</scope>
</reference>
<feature type="signal peptide" evidence="1">
    <location>
        <begin position="1"/>
        <end position="33"/>
    </location>
</feature>
<dbReference type="RefSeq" id="WP_038231006.1">
    <property type="nucleotide sequence ID" value="NZ_LT604072.1"/>
</dbReference>
<evidence type="ECO:0000256" key="1">
    <source>
        <dbReference type="SAM" id="SignalP"/>
    </source>
</evidence>
<evidence type="ECO:0000313" key="3">
    <source>
        <dbReference type="Proteomes" id="UP000093071"/>
    </source>
</evidence>
<dbReference type="EMBL" id="LT604072">
    <property type="protein sequence ID" value="SCB05006.1"/>
    <property type="molecule type" value="Genomic_DNA"/>
</dbReference>
<accession>A0A1C3TP93</accession>
<evidence type="ECO:0000313" key="2">
    <source>
        <dbReference type="EMBL" id="SCB05006.1"/>
    </source>
</evidence>
<keyword evidence="1" id="KW-0732">Signal</keyword>
<feature type="chain" id="PRO_5008682167" evidence="1">
    <location>
        <begin position="34"/>
        <end position="171"/>
    </location>
</feature>
<dbReference type="PATRIC" id="fig|1261556.5.peg.2361"/>
<sequence>MAQRMHSTNFRPAALPAALLLAALLLAALPATAAPDQALGKRLKAMGYDVQADADGDYQLLFGLREQGRERQQLIYVRSPVETFGSYRIREIWSPAYQAKGDTLPAAIANRLLEDAQADILGGWVRQGGTAVFVVKVAADADDSALREALEAAARGADAMDAELNAGKDAF</sequence>